<dbReference type="GO" id="GO:0016788">
    <property type="term" value="F:hydrolase activity, acting on ester bonds"/>
    <property type="evidence" value="ECO:0007669"/>
    <property type="project" value="TreeGrafter"/>
</dbReference>
<dbReference type="GeneID" id="29110914"/>
<dbReference type="CDD" id="cd17298">
    <property type="entry name" value="DUF1907"/>
    <property type="match status" value="1"/>
</dbReference>
<evidence type="ECO:0000256" key="1">
    <source>
        <dbReference type="ARBA" id="ARBA00004123"/>
    </source>
</evidence>
<gene>
    <name evidence="8" type="ORF">CC77DRAFT_1021743</name>
</gene>
<comment type="subunit">
    <text evidence="2">Monomer.</text>
</comment>
<keyword evidence="9" id="KW-1185">Reference proteome</keyword>
<keyword evidence="6" id="KW-0539">Nucleus</keyword>
<accession>A0A177DG77</accession>
<dbReference type="OMA" id="YHIMPDF"/>
<dbReference type="PANTHER" id="PTHR13204">
    <property type="entry name" value="PTD012 PROTEIN"/>
    <property type="match status" value="1"/>
</dbReference>
<evidence type="ECO:0000313" key="9">
    <source>
        <dbReference type="Proteomes" id="UP000077248"/>
    </source>
</evidence>
<proteinExistence type="predicted"/>
<name>A0A177DG77_ALTAL</name>
<reference evidence="8 9" key="1">
    <citation type="submission" date="2016-05" db="EMBL/GenBank/DDBJ databases">
        <title>Comparative analysis of secretome profiles of manganese(II)-oxidizing ascomycete fungi.</title>
        <authorList>
            <consortium name="DOE Joint Genome Institute"/>
            <person name="Zeiner C.A."/>
            <person name="Purvine S.O."/>
            <person name="Zink E.M."/>
            <person name="Wu S."/>
            <person name="Pasa-Tolic L."/>
            <person name="Chaput D.L."/>
            <person name="Haridas S."/>
            <person name="Grigoriev I.V."/>
            <person name="Santelli C.M."/>
            <person name="Hansel C.M."/>
        </authorList>
    </citation>
    <scope>NUCLEOTIDE SEQUENCE [LARGE SCALE GENOMIC DNA]</scope>
    <source>
        <strain evidence="8 9">SRC1lrK2f</strain>
    </source>
</reference>
<dbReference type="Pfam" id="PF08925">
    <property type="entry name" value="DUF1907"/>
    <property type="match status" value="1"/>
</dbReference>
<sequence>MRTARYPLSPPGLEELAKVLEAPLAANYEHIAISVVECPDLRAAPFNLATTGLSGNEKISDVGGQSNLFPSPRLDTIWSMKELAQAMEMDPDKGSIIGAGAGPFHQVGRNCELAPNFSWGKDFGDVDNRTHIAKIDKDTGAPRVEKSPTLDCALMINLFGSEGKTGPVLKITARKRKGPESSFTQCIRKGLRTAYGDKQTVSLGGAFIVKSGRTNYHIMPDFPPASELPFKDPKQLNDWLTYHDFDSPMVCLSVLHSADPEQAMGLRLEHTHCFSPKGNNSGGHYHHDIEGLQEEIEYEGYFNTAKMIYRMERPSVTLARDLHD</sequence>
<organism evidence="8 9">
    <name type="scientific">Alternaria alternata</name>
    <name type="common">Alternaria rot fungus</name>
    <name type="synonym">Torula alternata</name>
    <dbReference type="NCBI Taxonomy" id="5599"/>
    <lineage>
        <taxon>Eukaryota</taxon>
        <taxon>Fungi</taxon>
        <taxon>Dikarya</taxon>
        <taxon>Ascomycota</taxon>
        <taxon>Pezizomycotina</taxon>
        <taxon>Dothideomycetes</taxon>
        <taxon>Pleosporomycetidae</taxon>
        <taxon>Pleosporales</taxon>
        <taxon>Pleosporineae</taxon>
        <taxon>Pleosporaceae</taxon>
        <taxon>Alternaria</taxon>
        <taxon>Alternaria sect. Alternaria</taxon>
        <taxon>Alternaria alternata complex</taxon>
    </lineage>
</organism>
<keyword evidence="5" id="KW-0862">Zinc</keyword>
<comment type="subcellular location">
    <subcellularLocation>
        <location evidence="1">Nucleus</location>
    </subcellularLocation>
</comment>
<dbReference type="SMART" id="SM01168">
    <property type="entry name" value="DUF1907"/>
    <property type="match status" value="1"/>
</dbReference>
<evidence type="ECO:0000256" key="5">
    <source>
        <dbReference type="ARBA" id="ARBA00022833"/>
    </source>
</evidence>
<dbReference type="EMBL" id="KV441482">
    <property type="protein sequence ID" value="OAG18864.1"/>
    <property type="molecule type" value="Genomic_DNA"/>
</dbReference>
<dbReference type="PANTHER" id="PTHR13204:SF1">
    <property type="entry name" value="ESTER HYDROLASE C11ORF54"/>
    <property type="match status" value="1"/>
</dbReference>
<dbReference type="GO" id="GO:0008270">
    <property type="term" value="F:zinc ion binding"/>
    <property type="evidence" value="ECO:0007669"/>
    <property type="project" value="TreeGrafter"/>
</dbReference>
<evidence type="ECO:0000256" key="3">
    <source>
        <dbReference type="ARBA" id="ARBA00022723"/>
    </source>
</evidence>
<evidence type="ECO:0000256" key="4">
    <source>
        <dbReference type="ARBA" id="ARBA00022801"/>
    </source>
</evidence>
<dbReference type="SUPFAM" id="SSF117856">
    <property type="entry name" value="AF0104/ALDC/Ptd012-like"/>
    <property type="match status" value="1"/>
</dbReference>
<keyword evidence="3" id="KW-0479">Metal-binding</keyword>
<dbReference type="KEGG" id="aalt:CC77DRAFT_1021743"/>
<evidence type="ECO:0000259" key="7">
    <source>
        <dbReference type="SMART" id="SM01168"/>
    </source>
</evidence>
<dbReference type="VEuPathDB" id="FungiDB:CC77DRAFT_1021743"/>
<evidence type="ECO:0000256" key="6">
    <source>
        <dbReference type="ARBA" id="ARBA00023242"/>
    </source>
</evidence>
<dbReference type="AlphaFoldDB" id="A0A177DG77"/>
<dbReference type="Proteomes" id="UP000077248">
    <property type="component" value="Unassembled WGS sequence"/>
</dbReference>
<keyword evidence="4" id="KW-0378">Hydrolase</keyword>
<dbReference type="InterPro" id="IPR015021">
    <property type="entry name" value="C11orf54_DUF1907"/>
</dbReference>
<dbReference type="RefSeq" id="XP_018384285.1">
    <property type="nucleotide sequence ID" value="XM_018525320.1"/>
</dbReference>
<dbReference type="GO" id="GO:0005634">
    <property type="term" value="C:nucleus"/>
    <property type="evidence" value="ECO:0007669"/>
    <property type="project" value="UniProtKB-SubCell"/>
</dbReference>
<protein>
    <submittedName>
        <fullName evidence="8">DUF1907-domain-containing protein</fullName>
    </submittedName>
</protein>
<evidence type="ECO:0000313" key="8">
    <source>
        <dbReference type="EMBL" id="OAG18864.1"/>
    </source>
</evidence>
<feature type="domain" description="DUF1907" evidence="7">
    <location>
        <begin position="19"/>
        <end position="311"/>
    </location>
</feature>
<evidence type="ECO:0000256" key="2">
    <source>
        <dbReference type="ARBA" id="ARBA00011245"/>
    </source>
</evidence>